<evidence type="ECO:0000313" key="1">
    <source>
        <dbReference type="EMBL" id="TYT23818.1"/>
    </source>
</evidence>
<reference evidence="1 2" key="1">
    <citation type="submission" date="2019-08" db="EMBL/GenBank/DDBJ databases">
        <title>Luteimonas viscosus sp. nov., isolated from soil of a sunflower field.</title>
        <authorList>
            <person name="Jianli Z."/>
            <person name="Ying Z."/>
        </authorList>
    </citation>
    <scope>NUCLEOTIDE SEQUENCE [LARGE SCALE GENOMIC DNA]</scope>
    <source>
        <strain evidence="1 2">XBU10</strain>
    </source>
</reference>
<dbReference type="OrthoDB" id="675629at2"/>
<proteinExistence type="predicted"/>
<name>A0A5D4XGS3_9GAMM</name>
<gene>
    <name evidence="1" type="ORF">FZO89_16500</name>
</gene>
<comment type="caution">
    <text evidence="1">The sequence shown here is derived from an EMBL/GenBank/DDBJ whole genome shotgun (WGS) entry which is preliminary data.</text>
</comment>
<keyword evidence="2" id="KW-1185">Reference proteome</keyword>
<accession>A0A5D4XGS3</accession>
<dbReference type="Proteomes" id="UP000324973">
    <property type="component" value="Unassembled WGS sequence"/>
</dbReference>
<protein>
    <submittedName>
        <fullName evidence="1">Uncharacterized protein</fullName>
    </submittedName>
</protein>
<sequence>MPMPVLHLGATVLCMHAGNAVPTMPFPRVSVSAQPVVQVTTPYVIAACSLSTSSGPFCATGQWVVGATRVLAGGLPLAIVGGTALCVATGTGMQAVASQTRVLAT</sequence>
<dbReference type="EMBL" id="VTFT01000002">
    <property type="protein sequence ID" value="TYT23818.1"/>
    <property type="molecule type" value="Genomic_DNA"/>
</dbReference>
<dbReference type="AlphaFoldDB" id="A0A5D4XGS3"/>
<evidence type="ECO:0000313" key="2">
    <source>
        <dbReference type="Proteomes" id="UP000324973"/>
    </source>
</evidence>
<organism evidence="1 2">
    <name type="scientific">Luteimonas viscosa</name>
    <dbReference type="NCBI Taxonomy" id="1132694"/>
    <lineage>
        <taxon>Bacteria</taxon>
        <taxon>Pseudomonadati</taxon>
        <taxon>Pseudomonadota</taxon>
        <taxon>Gammaproteobacteria</taxon>
        <taxon>Lysobacterales</taxon>
        <taxon>Lysobacteraceae</taxon>
        <taxon>Luteimonas</taxon>
    </lineage>
</organism>